<comment type="subunit">
    <text evidence="3">Component of the T-complex protein 1 (TCP1) complex.</text>
</comment>
<gene>
    <name evidence="8" type="ORF">CWI38_1866p0010</name>
</gene>
<dbReference type="GO" id="GO:0016887">
    <property type="term" value="F:ATP hydrolysis activity"/>
    <property type="evidence" value="ECO:0007669"/>
    <property type="project" value="InterPro"/>
</dbReference>
<evidence type="ECO:0000256" key="3">
    <source>
        <dbReference type="ARBA" id="ARBA00011381"/>
    </source>
</evidence>
<keyword evidence="6 7" id="KW-0143">Chaperone</keyword>
<dbReference type="AlphaFoldDB" id="A0A4Q9LRM5"/>
<dbReference type="InterPro" id="IPR027410">
    <property type="entry name" value="TCP-1-like_intermed_sf"/>
</dbReference>
<dbReference type="STRING" id="1176355.A0A4Q9LRM5"/>
<dbReference type="OrthoDB" id="10248520at2759"/>
<evidence type="ECO:0000256" key="7">
    <source>
        <dbReference type="RuleBase" id="RU004187"/>
    </source>
</evidence>
<proteinExistence type="inferred from homology"/>
<dbReference type="EMBL" id="PITK01001866">
    <property type="protein sequence ID" value="TBU10301.1"/>
    <property type="molecule type" value="Genomic_DNA"/>
</dbReference>
<dbReference type="GO" id="GO:0005524">
    <property type="term" value="F:ATP binding"/>
    <property type="evidence" value="ECO:0007669"/>
    <property type="project" value="UniProtKB-KW"/>
</dbReference>
<evidence type="ECO:0000256" key="6">
    <source>
        <dbReference type="ARBA" id="ARBA00023186"/>
    </source>
</evidence>
<dbReference type="GO" id="GO:0051082">
    <property type="term" value="F:unfolded protein binding"/>
    <property type="evidence" value="ECO:0007669"/>
    <property type="project" value="InterPro"/>
</dbReference>
<evidence type="ECO:0000256" key="4">
    <source>
        <dbReference type="ARBA" id="ARBA00022741"/>
    </source>
</evidence>
<dbReference type="SUPFAM" id="SSF48592">
    <property type="entry name" value="GroEL equatorial domain-like"/>
    <property type="match status" value="1"/>
</dbReference>
<dbReference type="InterPro" id="IPR027413">
    <property type="entry name" value="GROEL-like_equatorial_sf"/>
</dbReference>
<comment type="function">
    <text evidence="1">Molecular chaperone; assists the folding of proteins upon ATP hydrolysis.</text>
</comment>
<dbReference type="Pfam" id="PF00118">
    <property type="entry name" value="Cpn60_TCP1"/>
    <property type="match status" value="1"/>
</dbReference>
<dbReference type="InterPro" id="IPR027409">
    <property type="entry name" value="GroEL-like_apical_dom_sf"/>
</dbReference>
<dbReference type="PRINTS" id="PR00304">
    <property type="entry name" value="TCOMPLEXTCP1"/>
</dbReference>
<dbReference type="SUPFAM" id="SSF52029">
    <property type="entry name" value="GroEL apical domain-like"/>
    <property type="match status" value="1"/>
</dbReference>
<sequence length="590" mass="66065">THFLNIKIFFPFFFKNFQIKYFIKPFHLKMTDISQHNLFIDGKVLVGNSVTEKFNNACTNTSNILRTSFGPLGLDKMCIDPSNNILITNDGATILTNTTNGNDFDIISQFLSNISNQQDKEIGDGTTSVTLLATSLYSKAVNLLSLNVSPRVIINGYRMALKESIRFIKQKLELPLQSSQLNNLIRTTISSKLINSAAEYFIPLIAKASKTLENYEVEEIPILKKEGKGINDSTLLQGYAINVTPIYNLNKFSQNSGNKKIILIDFNLKKTKLPLTTHIVIENPDELESIRMKEISQLKNKVMTLIKTGVDIIFSSKGIDDIGITLFREHEVMFVRRVRIEDLKVLSRLTKSPIYTDIIGIGDSEANQNISSDDFNNFTILPTTVNSVKQISAGENELMVVEPINNIMISYLLRGPNEAVLEEIHRNLLDSLHSVKSLTKRDRIVAGGGATELALSLFLQDFSSAISTKEFLPIHRFAEALLVIPKTLISNSGLNSTEILSKMVSKMQNSVKNKNESDIQKGNKQEQSNKYFGFDCLTGKIQNNIENGIIEPSSLKIKVLSIATEAVCNMINVDSIVILNKEKKRERNEC</sequence>
<keyword evidence="5 7" id="KW-0067">ATP-binding</keyword>
<dbReference type="InterPro" id="IPR002423">
    <property type="entry name" value="Cpn60/GroEL/TCP-1"/>
</dbReference>
<organism evidence="8 9">
    <name type="scientific">Hamiltosporidium tvaerminnensis</name>
    <dbReference type="NCBI Taxonomy" id="1176355"/>
    <lineage>
        <taxon>Eukaryota</taxon>
        <taxon>Fungi</taxon>
        <taxon>Fungi incertae sedis</taxon>
        <taxon>Microsporidia</taxon>
        <taxon>Dubosqiidae</taxon>
        <taxon>Hamiltosporidium</taxon>
    </lineage>
</organism>
<dbReference type="Gene3D" id="3.50.7.10">
    <property type="entry name" value="GroEL"/>
    <property type="match status" value="1"/>
</dbReference>
<comment type="caution">
    <text evidence="8">The sequence shown here is derived from an EMBL/GenBank/DDBJ whole genome shotgun (WGS) entry which is preliminary data.</text>
</comment>
<evidence type="ECO:0000313" key="8">
    <source>
        <dbReference type="EMBL" id="TBU10301.1"/>
    </source>
</evidence>
<dbReference type="GO" id="GO:0140662">
    <property type="term" value="F:ATP-dependent protein folding chaperone"/>
    <property type="evidence" value="ECO:0007669"/>
    <property type="project" value="InterPro"/>
</dbReference>
<dbReference type="VEuPathDB" id="MicrosporidiaDB:CWI38_1866p0010"/>
<dbReference type="PANTHER" id="PTHR11353">
    <property type="entry name" value="CHAPERONIN"/>
    <property type="match status" value="1"/>
</dbReference>
<dbReference type="InterPro" id="IPR017998">
    <property type="entry name" value="Chaperone_TCP-1"/>
</dbReference>
<evidence type="ECO:0000256" key="1">
    <source>
        <dbReference type="ARBA" id="ARBA00002912"/>
    </source>
</evidence>
<feature type="non-terminal residue" evidence="8">
    <location>
        <position position="1"/>
    </location>
</feature>
<keyword evidence="9" id="KW-1185">Reference proteome</keyword>
<reference evidence="8 9" key="1">
    <citation type="submission" date="2017-12" db="EMBL/GenBank/DDBJ databases">
        <authorList>
            <person name="Pombert J.-F."/>
            <person name="Haag K.L."/>
            <person name="Ebert D."/>
        </authorList>
    </citation>
    <scope>NUCLEOTIDE SEQUENCE [LARGE SCALE GENOMIC DNA]</scope>
    <source>
        <strain evidence="8">IL-G-3</strain>
    </source>
</reference>
<dbReference type="Gene3D" id="1.10.560.10">
    <property type="entry name" value="GroEL-like equatorial domain"/>
    <property type="match status" value="1"/>
</dbReference>
<dbReference type="GO" id="GO:0005832">
    <property type="term" value="C:chaperonin-containing T-complex"/>
    <property type="evidence" value="ECO:0007669"/>
    <property type="project" value="UniProtKB-ARBA"/>
</dbReference>
<keyword evidence="4 7" id="KW-0547">Nucleotide-binding</keyword>
<accession>A0A4Q9LRM5</accession>
<protein>
    <submittedName>
        <fullName evidence="8">Subunit alpha of T-complex protein 1</fullName>
    </submittedName>
</protein>
<evidence type="ECO:0000256" key="5">
    <source>
        <dbReference type="ARBA" id="ARBA00022840"/>
    </source>
</evidence>
<dbReference type="Gene3D" id="3.30.260.10">
    <property type="entry name" value="TCP-1-like chaperonin intermediate domain"/>
    <property type="match status" value="1"/>
</dbReference>
<comment type="similarity">
    <text evidence="2 7">Belongs to the TCP-1 chaperonin family.</text>
</comment>
<evidence type="ECO:0000256" key="2">
    <source>
        <dbReference type="ARBA" id="ARBA00008020"/>
    </source>
</evidence>
<dbReference type="SUPFAM" id="SSF54849">
    <property type="entry name" value="GroEL-intermediate domain like"/>
    <property type="match status" value="1"/>
</dbReference>
<evidence type="ECO:0000313" key="9">
    <source>
        <dbReference type="Proteomes" id="UP000292282"/>
    </source>
</evidence>
<dbReference type="PROSITE" id="PS00995">
    <property type="entry name" value="TCP1_3"/>
    <property type="match status" value="1"/>
</dbReference>
<name>A0A4Q9LRM5_9MICR</name>
<dbReference type="InterPro" id="IPR002194">
    <property type="entry name" value="Chaperonin_TCP-1_CS"/>
</dbReference>
<dbReference type="Proteomes" id="UP000292282">
    <property type="component" value="Unassembled WGS sequence"/>
</dbReference>